<dbReference type="InterPro" id="IPR000843">
    <property type="entry name" value="HTH_LacI"/>
</dbReference>
<dbReference type="CDD" id="cd01392">
    <property type="entry name" value="HTH_LacI"/>
    <property type="match status" value="1"/>
</dbReference>
<gene>
    <name evidence="5" type="ORF">AAME72_11465</name>
</gene>
<sequence length="344" mass="36670">MVATLKDVAGAAGVSVKTVSNVVNGYQFVKAATREKVLAAIDELGYQPNLAARNLRAGRTGVIGLAVPSLSFSYFAELADSVLEASRRLGFVTLIEQTGGDREAELELLRGPRLSMLDGLMFSPLGMSMDDVDALNVDYPLVLLGERIFGGPTDHIVMKNVEGGYAATQHLLGTGRRRIAVLGAHVAERVGSASLRLQGYHAALDDHGLDLGDELVVFREGWHRTDGAAATQELLDSGVAFDAIFALNDELALGALRVLNQEGVRVPEDVAVIGFDNLIEGQFAMPSLSTIDPGRPDIAERAVAALIERIGDRDDTVGPPRMIEVPFTTVVRESSRVNASIPTA</sequence>
<reference evidence="5" key="1">
    <citation type="submission" date="2024-05" db="EMBL/GenBank/DDBJ databases">
        <title>The Natural Products Discovery Center: Release of the First 8490 Sequenced Strains for Exploring Actinobacteria Biosynthetic Diversity.</title>
        <authorList>
            <person name="Kalkreuter E."/>
            <person name="Kautsar S.A."/>
            <person name="Yang D."/>
            <person name="Bader C.D."/>
            <person name="Teijaro C.N."/>
            <person name="Fluegel L."/>
            <person name="Davis C.M."/>
            <person name="Simpson J.R."/>
            <person name="Lauterbach L."/>
            <person name="Steele A.D."/>
            <person name="Gui C."/>
            <person name="Meng S."/>
            <person name="Li G."/>
            <person name="Viehrig K."/>
            <person name="Ye F."/>
            <person name="Su P."/>
            <person name="Kiefer A.F."/>
            <person name="Nichols A."/>
            <person name="Cepeda A.J."/>
            <person name="Yan W."/>
            <person name="Fan B."/>
            <person name="Jiang Y."/>
            <person name="Adhikari A."/>
            <person name="Zheng C.-J."/>
            <person name="Schuster L."/>
            <person name="Cowan T.M."/>
            <person name="Smanski M.J."/>
            <person name="Chevrette M.G."/>
            <person name="de Carvalho L.P.S."/>
            <person name="Shen B."/>
        </authorList>
    </citation>
    <scope>NUCLEOTIDE SEQUENCE</scope>
    <source>
        <strain evidence="5">NPDC080035</strain>
    </source>
</reference>
<evidence type="ECO:0000256" key="3">
    <source>
        <dbReference type="ARBA" id="ARBA00023163"/>
    </source>
</evidence>
<organism evidence="5">
    <name type="scientific">Leifsonia sp. NPDC080035</name>
    <dbReference type="NCBI Taxonomy" id="3143936"/>
    <lineage>
        <taxon>Bacteria</taxon>
        <taxon>Bacillati</taxon>
        <taxon>Actinomycetota</taxon>
        <taxon>Actinomycetes</taxon>
        <taxon>Micrococcales</taxon>
        <taxon>Microbacteriaceae</taxon>
        <taxon>Leifsonia</taxon>
    </lineage>
</organism>
<keyword evidence="2 5" id="KW-0238">DNA-binding</keyword>
<dbReference type="Pfam" id="PF13377">
    <property type="entry name" value="Peripla_BP_3"/>
    <property type="match status" value="1"/>
</dbReference>
<dbReference type="EMBL" id="CP157390">
    <property type="protein sequence ID" value="XBM46709.1"/>
    <property type="molecule type" value="Genomic_DNA"/>
</dbReference>
<dbReference type="SMART" id="SM00354">
    <property type="entry name" value="HTH_LACI"/>
    <property type="match status" value="1"/>
</dbReference>
<dbReference type="GO" id="GO:0003700">
    <property type="term" value="F:DNA-binding transcription factor activity"/>
    <property type="evidence" value="ECO:0007669"/>
    <property type="project" value="TreeGrafter"/>
</dbReference>
<dbReference type="PANTHER" id="PTHR30146:SF153">
    <property type="entry name" value="LACTOSE OPERON REPRESSOR"/>
    <property type="match status" value="1"/>
</dbReference>
<name>A0AAU7G874_9MICO</name>
<proteinExistence type="predicted"/>
<dbReference type="SUPFAM" id="SSF47413">
    <property type="entry name" value="lambda repressor-like DNA-binding domains"/>
    <property type="match status" value="1"/>
</dbReference>
<dbReference type="RefSeq" id="WP_348786691.1">
    <property type="nucleotide sequence ID" value="NZ_CP157390.1"/>
</dbReference>
<dbReference type="PANTHER" id="PTHR30146">
    <property type="entry name" value="LACI-RELATED TRANSCRIPTIONAL REPRESSOR"/>
    <property type="match status" value="1"/>
</dbReference>
<keyword evidence="1" id="KW-0805">Transcription regulation</keyword>
<protein>
    <submittedName>
        <fullName evidence="5">LacI family DNA-binding transcriptional regulator</fullName>
    </submittedName>
</protein>
<feature type="domain" description="HTH lacI-type" evidence="4">
    <location>
        <begin position="3"/>
        <end position="57"/>
    </location>
</feature>
<dbReference type="InterPro" id="IPR028082">
    <property type="entry name" value="Peripla_BP_I"/>
</dbReference>
<dbReference type="SUPFAM" id="SSF53822">
    <property type="entry name" value="Periplasmic binding protein-like I"/>
    <property type="match status" value="1"/>
</dbReference>
<evidence type="ECO:0000259" key="4">
    <source>
        <dbReference type="PROSITE" id="PS50932"/>
    </source>
</evidence>
<dbReference type="CDD" id="cd06267">
    <property type="entry name" value="PBP1_LacI_sugar_binding-like"/>
    <property type="match status" value="1"/>
</dbReference>
<evidence type="ECO:0000256" key="1">
    <source>
        <dbReference type="ARBA" id="ARBA00023015"/>
    </source>
</evidence>
<dbReference type="PROSITE" id="PS50932">
    <property type="entry name" value="HTH_LACI_2"/>
    <property type="match status" value="1"/>
</dbReference>
<dbReference type="AlphaFoldDB" id="A0AAU7G874"/>
<dbReference type="Gene3D" id="3.40.50.2300">
    <property type="match status" value="2"/>
</dbReference>
<accession>A0AAU7G874</accession>
<dbReference type="Pfam" id="PF00356">
    <property type="entry name" value="LacI"/>
    <property type="match status" value="1"/>
</dbReference>
<dbReference type="GO" id="GO:0000976">
    <property type="term" value="F:transcription cis-regulatory region binding"/>
    <property type="evidence" value="ECO:0007669"/>
    <property type="project" value="TreeGrafter"/>
</dbReference>
<dbReference type="Gene3D" id="1.10.260.40">
    <property type="entry name" value="lambda repressor-like DNA-binding domains"/>
    <property type="match status" value="1"/>
</dbReference>
<evidence type="ECO:0000313" key="5">
    <source>
        <dbReference type="EMBL" id="XBM46709.1"/>
    </source>
</evidence>
<dbReference type="PROSITE" id="PS00356">
    <property type="entry name" value="HTH_LACI_1"/>
    <property type="match status" value="1"/>
</dbReference>
<dbReference type="InterPro" id="IPR046335">
    <property type="entry name" value="LacI/GalR-like_sensor"/>
</dbReference>
<dbReference type="InterPro" id="IPR010982">
    <property type="entry name" value="Lambda_DNA-bd_dom_sf"/>
</dbReference>
<evidence type="ECO:0000256" key="2">
    <source>
        <dbReference type="ARBA" id="ARBA00023125"/>
    </source>
</evidence>
<keyword evidence="3" id="KW-0804">Transcription</keyword>